<organism evidence="1 2">
    <name type="scientific">Cajanus cajan</name>
    <name type="common">Pigeon pea</name>
    <name type="synonym">Cajanus indicus</name>
    <dbReference type="NCBI Taxonomy" id="3821"/>
    <lineage>
        <taxon>Eukaryota</taxon>
        <taxon>Viridiplantae</taxon>
        <taxon>Streptophyta</taxon>
        <taxon>Embryophyta</taxon>
        <taxon>Tracheophyta</taxon>
        <taxon>Spermatophyta</taxon>
        <taxon>Magnoliopsida</taxon>
        <taxon>eudicotyledons</taxon>
        <taxon>Gunneridae</taxon>
        <taxon>Pentapetalae</taxon>
        <taxon>rosids</taxon>
        <taxon>fabids</taxon>
        <taxon>Fabales</taxon>
        <taxon>Fabaceae</taxon>
        <taxon>Papilionoideae</taxon>
        <taxon>50 kb inversion clade</taxon>
        <taxon>NPAAA clade</taxon>
        <taxon>indigoferoid/millettioid clade</taxon>
        <taxon>Phaseoleae</taxon>
        <taxon>Cajanus</taxon>
    </lineage>
</organism>
<dbReference type="OMA" id="SYESMPL"/>
<keyword evidence="2" id="KW-1185">Reference proteome</keyword>
<dbReference type="InterPro" id="IPR028919">
    <property type="entry name" value="Viral_movement"/>
</dbReference>
<sequence length="120" mass="14115">DELIILEIEHEISKWTLSKLEISSMYKTLWNDIFKTEYVIKTVEKDIELKLSYESMPLISKHLIIEHIRSYRYLYIGSIQVAIKPLFRLGIDTPMFVALRVPLGLNFSHEILYSITHSVC</sequence>
<dbReference type="AlphaFoldDB" id="A0A151R980"/>
<feature type="non-terminal residue" evidence="1">
    <location>
        <position position="1"/>
    </location>
</feature>
<dbReference type="Pfam" id="PF01107">
    <property type="entry name" value="MP"/>
    <property type="match status" value="1"/>
</dbReference>
<accession>A0A151R980</accession>
<reference evidence="1" key="1">
    <citation type="journal article" date="2012" name="Nat. Biotechnol.">
        <title>Draft genome sequence of pigeonpea (Cajanus cajan), an orphan legume crop of resource-poor farmers.</title>
        <authorList>
            <person name="Varshney R.K."/>
            <person name="Chen W."/>
            <person name="Li Y."/>
            <person name="Bharti A.K."/>
            <person name="Saxena R.K."/>
            <person name="Schlueter J.A."/>
            <person name="Donoghue M.T."/>
            <person name="Azam S."/>
            <person name="Fan G."/>
            <person name="Whaley A.M."/>
            <person name="Farmer A.D."/>
            <person name="Sheridan J."/>
            <person name="Iwata A."/>
            <person name="Tuteja R."/>
            <person name="Penmetsa R.V."/>
            <person name="Wu W."/>
            <person name="Upadhyaya H.D."/>
            <person name="Yang S.P."/>
            <person name="Shah T."/>
            <person name="Saxena K.B."/>
            <person name="Michael T."/>
            <person name="McCombie W.R."/>
            <person name="Yang B."/>
            <person name="Zhang G."/>
            <person name="Yang H."/>
            <person name="Wang J."/>
            <person name="Spillane C."/>
            <person name="Cook D.R."/>
            <person name="May G.D."/>
            <person name="Xu X."/>
            <person name="Jackson S.A."/>
        </authorList>
    </citation>
    <scope>NUCLEOTIDE SEQUENCE [LARGE SCALE GENOMIC DNA]</scope>
</reference>
<name>A0A151R980_CAJCA</name>
<gene>
    <name evidence="1" type="ORF">KK1_039674</name>
</gene>
<evidence type="ECO:0000313" key="1">
    <source>
        <dbReference type="EMBL" id="KYP39053.1"/>
    </source>
</evidence>
<proteinExistence type="predicted"/>
<evidence type="ECO:0000313" key="2">
    <source>
        <dbReference type="Proteomes" id="UP000075243"/>
    </source>
</evidence>
<dbReference type="Proteomes" id="UP000075243">
    <property type="component" value="Unassembled WGS sequence"/>
</dbReference>
<dbReference type="Gramene" id="C.cajan_37819.t">
    <property type="protein sequence ID" value="C.cajan_37819.t.cds1"/>
    <property type="gene ID" value="C.cajan_37819"/>
</dbReference>
<protein>
    <submittedName>
        <fullName evidence="1">Uncharacterized protein</fullName>
    </submittedName>
</protein>
<dbReference type="EMBL" id="KQ483943">
    <property type="protein sequence ID" value="KYP39053.1"/>
    <property type="molecule type" value="Genomic_DNA"/>
</dbReference>